<feature type="compositionally biased region" description="Polar residues" evidence="5">
    <location>
        <begin position="499"/>
        <end position="514"/>
    </location>
</feature>
<dbReference type="InterPro" id="IPR051694">
    <property type="entry name" value="Immunoregulatory_rcpt-like"/>
</dbReference>
<dbReference type="AlphaFoldDB" id="A0A0W0GEU8"/>
<feature type="region of interest" description="Disordered" evidence="5">
    <location>
        <begin position="405"/>
        <end position="440"/>
    </location>
</feature>
<comment type="subcellular location">
    <subcellularLocation>
        <location evidence="1">Membrane</location>
        <topology evidence="1">Single-pass membrane protein</topology>
    </subcellularLocation>
</comment>
<feature type="compositionally biased region" description="Low complexity" evidence="5">
    <location>
        <begin position="431"/>
        <end position="440"/>
    </location>
</feature>
<organism evidence="8 9">
    <name type="scientific">Moniliophthora roreri</name>
    <name type="common">Frosty pod rot fungus</name>
    <name type="synonym">Monilia roreri</name>
    <dbReference type="NCBI Taxonomy" id="221103"/>
    <lineage>
        <taxon>Eukaryota</taxon>
        <taxon>Fungi</taxon>
        <taxon>Dikarya</taxon>
        <taxon>Basidiomycota</taxon>
        <taxon>Agaricomycotina</taxon>
        <taxon>Agaricomycetes</taxon>
        <taxon>Agaricomycetidae</taxon>
        <taxon>Agaricales</taxon>
        <taxon>Marasmiineae</taxon>
        <taxon>Marasmiaceae</taxon>
        <taxon>Moniliophthora</taxon>
    </lineage>
</organism>
<name>A0A0W0GEU8_MONRR</name>
<evidence type="ECO:0000256" key="4">
    <source>
        <dbReference type="ARBA" id="ARBA00023136"/>
    </source>
</evidence>
<feature type="transmembrane region" description="Helical" evidence="6">
    <location>
        <begin position="252"/>
        <end position="276"/>
    </location>
</feature>
<evidence type="ECO:0000256" key="5">
    <source>
        <dbReference type="SAM" id="MobiDB-lite"/>
    </source>
</evidence>
<accession>A0A0W0GEU8</accession>
<keyword evidence="7" id="KW-0732">Signal</keyword>
<evidence type="ECO:0000313" key="8">
    <source>
        <dbReference type="EMBL" id="KTB47087.1"/>
    </source>
</evidence>
<feature type="transmembrane region" description="Helical" evidence="6">
    <location>
        <begin position="446"/>
        <end position="469"/>
    </location>
</feature>
<dbReference type="GO" id="GO:0016020">
    <property type="term" value="C:membrane"/>
    <property type="evidence" value="ECO:0007669"/>
    <property type="project" value="UniProtKB-SubCell"/>
</dbReference>
<proteinExistence type="predicted"/>
<evidence type="ECO:0000256" key="3">
    <source>
        <dbReference type="ARBA" id="ARBA00022989"/>
    </source>
</evidence>
<dbReference type="GO" id="GO:0071944">
    <property type="term" value="C:cell periphery"/>
    <property type="evidence" value="ECO:0007669"/>
    <property type="project" value="UniProtKB-ARBA"/>
</dbReference>
<keyword evidence="4 6" id="KW-0472">Membrane</keyword>
<feature type="region of interest" description="Disordered" evidence="5">
    <location>
        <begin position="475"/>
        <end position="514"/>
    </location>
</feature>
<feature type="transmembrane region" description="Helical" evidence="6">
    <location>
        <begin position="313"/>
        <end position="338"/>
    </location>
</feature>
<evidence type="ECO:0000313" key="9">
    <source>
        <dbReference type="Proteomes" id="UP000054988"/>
    </source>
</evidence>
<dbReference type="EMBL" id="LATX01000146">
    <property type="protein sequence ID" value="KTB47087.1"/>
    <property type="molecule type" value="Genomic_DNA"/>
</dbReference>
<evidence type="ECO:0000256" key="1">
    <source>
        <dbReference type="ARBA" id="ARBA00004167"/>
    </source>
</evidence>
<reference evidence="8 9" key="1">
    <citation type="submission" date="2015-12" db="EMBL/GenBank/DDBJ databases">
        <title>Draft genome sequence of Moniliophthora roreri, the causal agent of frosty pod rot of cacao.</title>
        <authorList>
            <person name="Aime M.C."/>
            <person name="Diaz-Valderrama J.R."/>
            <person name="Kijpornyongpan T."/>
            <person name="Phillips-Mora W."/>
        </authorList>
    </citation>
    <scope>NUCLEOTIDE SEQUENCE [LARGE SCALE GENOMIC DNA]</scope>
    <source>
        <strain evidence="8 9">MCA 2952</strain>
    </source>
</reference>
<feature type="chain" id="PRO_5006902625" evidence="7">
    <location>
        <begin position="19"/>
        <end position="563"/>
    </location>
</feature>
<gene>
    <name evidence="8" type="ORF">WG66_348</name>
</gene>
<keyword evidence="3 6" id="KW-1133">Transmembrane helix</keyword>
<protein>
    <submittedName>
        <fullName evidence="8">Uncharacterized protein</fullName>
    </submittedName>
</protein>
<evidence type="ECO:0000256" key="6">
    <source>
        <dbReference type="SAM" id="Phobius"/>
    </source>
</evidence>
<evidence type="ECO:0000256" key="7">
    <source>
        <dbReference type="SAM" id="SignalP"/>
    </source>
</evidence>
<dbReference type="PANTHER" id="PTHR15549">
    <property type="entry name" value="PAIRED IMMUNOGLOBULIN-LIKE TYPE 2 RECEPTOR"/>
    <property type="match status" value="1"/>
</dbReference>
<evidence type="ECO:0000256" key="2">
    <source>
        <dbReference type="ARBA" id="ARBA00022692"/>
    </source>
</evidence>
<comment type="caution">
    <text evidence="8">The sequence shown here is derived from an EMBL/GenBank/DDBJ whole genome shotgun (WGS) entry which is preliminary data.</text>
</comment>
<feature type="signal peptide" evidence="7">
    <location>
        <begin position="1"/>
        <end position="18"/>
    </location>
</feature>
<keyword evidence="2 6" id="KW-0812">Transmembrane</keyword>
<dbReference type="Proteomes" id="UP000054988">
    <property type="component" value="Unassembled WGS sequence"/>
</dbReference>
<sequence length="563" mass="61116">MRLLHILFFLSILKIISCRLVDASIDDAFGGSITGEIPTYIGDRWMNGSQCTGYGLKPDPSQAHDTTWHDSVTFSVYCIIPNNPATQVTAAYALTFRVDVQAAGGFSHTPDQINDFTYEFQILTRSSLPNVKHMVELTMNLITVDPVIPFDYVQYTFDDGVADFTSSTSTSTTTSITLFATTTSALAHFPHPRSAAPWSVQIPLLLPSPQTLSLVYPPYQLQYRQLRMIIAPQSQIMSASGLVGNMGRIPPAVILGAALGFLAVFVLGLVVTFLLFKRQRKAKKPPQPQAFSPNHKGRIPGCRLVRKPPGSSVMVFVIVPNQTPDSSGILGYGVYAFMDDEVEPVGGLFQTAVNASDPFKYFFQMYSNSSLANTTHILQLVSNPEGKTDSVFLFDYAQYSFDDGLPDDPASTAPPGPGPATSTDQSQATPSSNNGINNSNSPNVSAIVGIVVGSLGLIAVVTVVVLYILRRRRRRRRQQPEPNSRPYMLQALPDKAPRTSRSYTDTEATTSNGFATSTYTYDTLSTSEAAPVQEDDPPSYQSIFQRMASARAAATGGEKGSPG</sequence>